<feature type="region of interest" description="Disordered" evidence="1">
    <location>
        <begin position="176"/>
        <end position="211"/>
    </location>
</feature>
<gene>
    <name evidence="4" type="ORF">URODEC1_LOCUS40680</name>
</gene>
<dbReference type="InterPro" id="IPR056690">
    <property type="entry name" value="DUF7788"/>
</dbReference>
<accession>A0ABC8Z5L1</accession>
<protein>
    <submittedName>
        <fullName evidence="4">Uncharacterized protein</fullName>
    </submittedName>
</protein>
<evidence type="ECO:0000313" key="5">
    <source>
        <dbReference type="Proteomes" id="UP001497457"/>
    </source>
</evidence>
<sequence length="518" mass="58614">MSSSTTHVLHGPRMLPDLQAEAAPPATNADSAPGEEDLELGRPKLDLRTTFSNPCLKLFLADRDTPPQRLRALLAAAWAHDATTALKLVCNLRGVRGGGKGDREGFYTAALWMHQRHPRTLAASANLAAFAEFGYIKDLPEILYRLIHGGDVREVAKARSEAKGWSFPRCPPLAVAGRKRPRTDDDDDPASAIEEPPVDPTKTGRGRKHKKPADVFRLAQLALNKYRGDQRYHRLFNSIADFFADSLRADLDKHNNGDSSKISLAAKWCPSVGSTIDQSTLLCEAIARRIFPRADYTSLTEDQYVYRVLGRFRREVLVPLRKVLELPEMYISQGRWSQLPYHRVPKEAMRLYTPLFKKHDGVRFDKDKLRFIYENLPHDEKLDLESVFTFLLAKGDVEKLKEEDMVRTIFILTDRNPDPAYEKQWRAKYKKLRSQFKDNGFKDAVPQVVMWNLAGPRSPALTKSKNGIMTLSGFSNDLMRLFLDMDGVVEAEDEMWASIAGDEYKKVVVINEETGGDE</sequence>
<dbReference type="EMBL" id="OZ075128">
    <property type="protein sequence ID" value="CAL4954228.1"/>
    <property type="molecule type" value="Genomic_DNA"/>
</dbReference>
<dbReference type="AlphaFoldDB" id="A0ABC8Z5L1"/>
<evidence type="ECO:0000256" key="1">
    <source>
        <dbReference type="SAM" id="MobiDB-lite"/>
    </source>
</evidence>
<evidence type="ECO:0000259" key="3">
    <source>
        <dbReference type="Pfam" id="PF25043"/>
    </source>
</evidence>
<dbReference type="PIRSF" id="PIRSF015417">
    <property type="entry name" value="T31B5_30_vWA"/>
    <property type="match status" value="1"/>
</dbReference>
<proteinExistence type="predicted"/>
<dbReference type="PANTHER" id="PTHR31373:SF27">
    <property type="entry name" value="TROVE DOMAIN-CONTAINING PROTEIN"/>
    <property type="match status" value="1"/>
</dbReference>
<dbReference type="InterPro" id="IPR011205">
    <property type="entry name" value="UCP015417_vWA"/>
</dbReference>
<evidence type="ECO:0000313" key="4">
    <source>
        <dbReference type="EMBL" id="CAL4954228.1"/>
    </source>
</evidence>
<dbReference type="Proteomes" id="UP001497457">
    <property type="component" value="Chromosome 18b"/>
</dbReference>
<reference evidence="4" key="1">
    <citation type="submission" date="2024-10" db="EMBL/GenBank/DDBJ databases">
        <authorList>
            <person name="Ryan C."/>
        </authorList>
    </citation>
    <scope>NUCLEOTIDE SEQUENCE [LARGE SCALE GENOMIC DNA]</scope>
</reference>
<evidence type="ECO:0000259" key="2">
    <source>
        <dbReference type="Pfam" id="PF11443"/>
    </source>
</evidence>
<dbReference type="Pfam" id="PF11443">
    <property type="entry name" value="DUF2828"/>
    <property type="match status" value="1"/>
</dbReference>
<name>A0ABC8Z5L1_9POAL</name>
<feature type="domain" description="DUF2828" evidence="2">
    <location>
        <begin position="52"/>
        <end position="366"/>
    </location>
</feature>
<feature type="domain" description="DUF7788" evidence="3">
    <location>
        <begin position="375"/>
        <end position="498"/>
    </location>
</feature>
<dbReference type="Pfam" id="PF25043">
    <property type="entry name" value="DUF7788"/>
    <property type="match status" value="1"/>
</dbReference>
<dbReference type="PANTHER" id="PTHR31373">
    <property type="entry name" value="OS06G0652100 PROTEIN"/>
    <property type="match status" value="1"/>
</dbReference>
<keyword evidence="5" id="KW-1185">Reference proteome</keyword>
<dbReference type="InterPro" id="IPR058580">
    <property type="entry name" value="DUF2828"/>
</dbReference>
<organism evidence="4 5">
    <name type="scientific">Urochloa decumbens</name>
    <dbReference type="NCBI Taxonomy" id="240449"/>
    <lineage>
        <taxon>Eukaryota</taxon>
        <taxon>Viridiplantae</taxon>
        <taxon>Streptophyta</taxon>
        <taxon>Embryophyta</taxon>
        <taxon>Tracheophyta</taxon>
        <taxon>Spermatophyta</taxon>
        <taxon>Magnoliopsida</taxon>
        <taxon>Liliopsida</taxon>
        <taxon>Poales</taxon>
        <taxon>Poaceae</taxon>
        <taxon>PACMAD clade</taxon>
        <taxon>Panicoideae</taxon>
        <taxon>Panicodae</taxon>
        <taxon>Paniceae</taxon>
        <taxon>Melinidinae</taxon>
        <taxon>Urochloa</taxon>
    </lineage>
</organism>